<organism evidence="1 2">
    <name type="scientific">Rhizophlyctis rosea</name>
    <dbReference type="NCBI Taxonomy" id="64517"/>
    <lineage>
        <taxon>Eukaryota</taxon>
        <taxon>Fungi</taxon>
        <taxon>Fungi incertae sedis</taxon>
        <taxon>Chytridiomycota</taxon>
        <taxon>Chytridiomycota incertae sedis</taxon>
        <taxon>Chytridiomycetes</taxon>
        <taxon>Rhizophlyctidales</taxon>
        <taxon>Rhizophlyctidaceae</taxon>
        <taxon>Rhizophlyctis</taxon>
    </lineage>
</organism>
<accession>A0AAD5S825</accession>
<reference evidence="1" key="1">
    <citation type="submission" date="2020-05" db="EMBL/GenBank/DDBJ databases">
        <title>Phylogenomic resolution of chytrid fungi.</title>
        <authorList>
            <person name="Stajich J.E."/>
            <person name="Amses K."/>
            <person name="Simmons R."/>
            <person name="Seto K."/>
            <person name="Myers J."/>
            <person name="Bonds A."/>
            <person name="Quandt C.A."/>
            <person name="Barry K."/>
            <person name="Liu P."/>
            <person name="Grigoriev I."/>
            <person name="Longcore J.E."/>
            <person name="James T.Y."/>
        </authorList>
    </citation>
    <scope>NUCLEOTIDE SEQUENCE</scope>
    <source>
        <strain evidence="1">JEL0318</strain>
    </source>
</reference>
<proteinExistence type="predicted"/>
<dbReference type="AlphaFoldDB" id="A0AAD5S825"/>
<evidence type="ECO:0000313" key="1">
    <source>
        <dbReference type="EMBL" id="KAJ3048900.1"/>
    </source>
</evidence>
<dbReference type="EMBL" id="JADGJD010000721">
    <property type="protein sequence ID" value="KAJ3048900.1"/>
    <property type="molecule type" value="Genomic_DNA"/>
</dbReference>
<dbReference type="Proteomes" id="UP001212841">
    <property type="component" value="Unassembled WGS sequence"/>
</dbReference>
<evidence type="ECO:0000313" key="2">
    <source>
        <dbReference type="Proteomes" id="UP001212841"/>
    </source>
</evidence>
<name>A0AAD5S825_9FUNG</name>
<comment type="caution">
    <text evidence="1">The sequence shown here is derived from an EMBL/GenBank/DDBJ whole genome shotgun (WGS) entry which is preliminary data.</text>
</comment>
<sequence>MGKPPQPSDLFNKLSFTLQMTFEPGQKGAFMPPLVNQFVKPDALPTRIYIDASGVQIWQKGGGKLRSPTSEEWDSVALDAPEITFRSEAEGEPKKTFRAANGKWFSVRELVGVVEKWEQEDRVRSDWFGGVDAHHIFFEGVEIGDDGFAFVAWGS</sequence>
<gene>
    <name evidence="1" type="ORF">HK097_010108</name>
</gene>
<keyword evidence="2" id="KW-1185">Reference proteome</keyword>
<protein>
    <submittedName>
        <fullName evidence="1">Uncharacterized protein</fullName>
    </submittedName>
</protein>